<keyword evidence="1" id="KW-0812">Transmembrane</keyword>
<evidence type="ECO:0000256" key="1">
    <source>
        <dbReference type="SAM" id="Phobius"/>
    </source>
</evidence>
<keyword evidence="1" id="KW-0472">Membrane</keyword>
<keyword evidence="1" id="KW-1133">Transmembrane helix</keyword>
<feature type="transmembrane region" description="Helical" evidence="1">
    <location>
        <begin position="99"/>
        <end position="120"/>
    </location>
</feature>
<gene>
    <name evidence="2" type="ORF">A2945_03395</name>
</gene>
<protein>
    <recommendedName>
        <fullName evidence="4">Helix-turn-helix domain-containing protein</fullName>
    </recommendedName>
</protein>
<name>A0A1G2CGL2_9BACT</name>
<reference evidence="2 3" key="1">
    <citation type="journal article" date="2016" name="Nat. Commun.">
        <title>Thousands of microbial genomes shed light on interconnected biogeochemical processes in an aquifer system.</title>
        <authorList>
            <person name="Anantharaman K."/>
            <person name="Brown C.T."/>
            <person name="Hug L.A."/>
            <person name="Sharon I."/>
            <person name="Castelle C.J."/>
            <person name="Probst A.J."/>
            <person name="Thomas B.C."/>
            <person name="Singh A."/>
            <person name="Wilkins M.J."/>
            <person name="Karaoz U."/>
            <person name="Brodie E.L."/>
            <person name="Williams K.H."/>
            <person name="Hubbard S.S."/>
            <person name="Banfield J.F."/>
        </authorList>
    </citation>
    <scope>NUCLEOTIDE SEQUENCE [LARGE SCALE GENOMIC DNA]</scope>
</reference>
<evidence type="ECO:0008006" key="4">
    <source>
        <dbReference type="Google" id="ProtNLM"/>
    </source>
</evidence>
<proteinExistence type="predicted"/>
<comment type="caution">
    <text evidence="2">The sequence shown here is derived from an EMBL/GenBank/DDBJ whole genome shotgun (WGS) entry which is preliminary data.</text>
</comment>
<evidence type="ECO:0000313" key="3">
    <source>
        <dbReference type="Proteomes" id="UP000178880"/>
    </source>
</evidence>
<dbReference type="Proteomes" id="UP000178880">
    <property type="component" value="Unassembled WGS sequence"/>
</dbReference>
<accession>A0A1G2CGL2</accession>
<dbReference type="AlphaFoldDB" id="A0A1G2CGL2"/>
<dbReference type="EMBL" id="MHLA01000001">
    <property type="protein sequence ID" value="OGZ00367.1"/>
    <property type="molecule type" value="Genomic_DNA"/>
</dbReference>
<organism evidence="2 3">
    <name type="scientific">Candidatus Liptonbacteria bacterium RIFCSPLOWO2_01_FULL_52_25</name>
    <dbReference type="NCBI Taxonomy" id="1798650"/>
    <lineage>
        <taxon>Bacteria</taxon>
        <taxon>Candidatus Liptoniibacteriota</taxon>
    </lineage>
</organism>
<sequence>MPPEEFRVPDGHITLKEAADLSGYAPDYVGQLIRKGKLYGRQVYSKPVWVTTEDALREYMKKERDPYGGKIPRGIVSEKLQELQNWFLSESRLTAFYKFALYLGLIVSIALTLVLFYVLSVNIERSLEKRAIEHAELNIR</sequence>
<evidence type="ECO:0000313" key="2">
    <source>
        <dbReference type="EMBL" id="OGZ00367.1"/>
    </source>
</evidence>